<dbReference type="InterPro" id="IPR024523">
    <property type="entry name" value="DUF3793"/>
</dbReference>
<reference evidence="1" key="2">
    <citation type="journal article" date="2021" name="PeerJ">
        <title>Extensive microbial diversity within the chicken gut microbiome revealed by metagenomics and culture.</title>
        <authorList>
            <person name="Gilroy R."/>
            <person name="Ravi A."/>
            <person name="Getino M."/>
            <person name="Pursley I."/>
            <person name="Horton D.L."/>
            <person name="Alikhan N.F."/>
            <person name="Baker D."/>
            <person name="Gharbi K."/>
            <person name="Hall N."/>
            <person name="Watson M."/>
            <person name="Adriaenssens E.M."/>
            <person name="Foster-Nyarko E."/>
            <person name="Jarju S."/>
            <person name="Secka A."/>
            <person name="Antonio M."/>
            <person name="Oren A."/>
            <person name="Chaudhuri R.R."/>
            <person name="La Ragione R."/>
            <person name="Hildebrand F."/>
            <person name="Pallen M.J."/>
        </authorList>
    </citation>
    <scope>NUCLEOTIDE SEQUENCE</scope>
    <source>
        <strain evidence="1">ChiSxjej1B13-7041</strain>
    </source>
</reference>
<dbReference type="EMBL" id="DVHU01000066">
    <property type="protein sequence ID" value="HIR93263.1"/>
    <property type="molecule type" value="Genomic_DNA"/>
</dbReference>
<sequence>MLEEYLVTYCSPTLAALKTANMFNWSFRSQKEQRQQIKSWNEQLSPKGISITVLREGEEKALLYVYRKKRLERDLKRPEVAEFLRQRGYENLEPEQALKRLKERFSPGGEFPHEIGLFLGYPLEDVQGFIANQGKNSTCSGYWKVYGDAAEALKQFARFEKCRVIYQRLFGQGRGVWQLAVADSG</sequence>
<accession>A0A9D1EJV5</accession>
<protein>
    <submittedName>
        <fullName evidence="1">DUF3793 family protein</fullName>
    </submittedName>
</protein>
<name>A0A9D1EJV5_9FIRM</name>
<dbReference type="Pfam" id="PF12672">
    <property type="entry name" value="DUF3793"/>
    <property type="match status" value="1"/>
</dbReference>
<proteinExistence type="predicted"/>
<gene>
    <name evidence="1" type="ORF">IAB98_07600</name>
</gene>
<reference evidence="1" key="1">
    <citation type="submission" date="2020-10" db="EMBL/GenBank/DDBJ databases">
        <authorList>
            <person name="Gilroy R."/>
        </authorList>
    </citation>
    <scope>NUCLEOTIDE SEQUENCE</scope>
    <source>
        <strain evidence="1">ChiSxjej1B13-7041</strain>
    </source>
</reference>
<dbReference type="AlphaFoldDB" id="A0A9D1EJV5"/>
<organism evidence="1 2">
    <name type="scientific">Candidatus Egerieimonas intestinavium</name>
    <dbReference type="NCBI Taxonomy" id="2840777"/>
    <lineage>
        <taxon>Bacteria</taxon>
        <taxon>Bacillati</taxon>
        <taxon>Bacillota</taxon>
        <taxon>Clostridia</taxon>
        <taxon>Lachnospirales</taxon>
        <taxon>Lachnospiraceae</taxon>
        <taxon>Lachnospiraceae incertae sedis</taxon>
        <taxon>Candidatus Egerieimonas</taxon>
    </lineage>
</organism>
<evidence type="ECO:0000313" key="1">
    <source>
        <dbReference type="EMBL" id="HIR93263.1"/>
    </source>
</evidence>
<evidence type="ECO:0000313" key="2">
    <source>
        <dbReference type="Proteomes" id="UP000886841"/>
    </source>
</evidence>
<dbReference type="Proteomes" id="UP000886841">
    <property type="component" value="Unassembled WGS sequence"/>
</dbReference>
<comment type="caution">
    <text evidence="1">The sequence shown here is derived from an EMBL/GenBank/DDBJ whole genome shotgun (WGS) entry which is preliminary data.</text>
</comment>